<dbReference type="EMBL" id="CAWYQH010000002">
    <property type="protein sequence ID" value="CAK8673324.1"/>
    <property type="molecule type" value="Genomic_DNA"/>
</dbReference>
<dbReference type="Proteomes" id="UP001642483">
    <property type="component" value="Unassembled WGS sequence"/>
</dbReference>
<proteinExistence type="predicted"/>
<evidence type="ECO:0000313" key="1">
    <source>
        <dbReference type="EMBL" id="CAK8673324.1"/>
    </source>
</evidence>
<comment type="caution">
    <text evidence="1">The sequence shown here is derived from an EMBL/GenBank/DDBJ whole genome shotgun (WGS) entry which is preliminary data.</text>
</comment>
<protein>
    <submittedName>
        <fullName evidence="1">Uncharacterized protein</fullName>
    </submittedName>
</protein>
<reference evidence="1 2" key="1">
    <citation type="submission" date="2024-02" db="EMBL/GenBank/DDBJ databases">
        <authorList>
            <person name="Daric V."/>
            <person name="Darras S."/>
        </authorList>
    </citation>
    <scope>NUCLEOTIDE SEQUENCE [LARGE SCALE GENOMIC DNA]</scope>
</reference>
<name>A0ABP0F4H7_CLALP</name>
<gene>
    <name evidence="1" type="ORF">CVLEPA_LOCUS3121</name>
</gene>
<evidence type="ECO:0000313" key="2">
    <source>
        <dbReference type="Proteomes" id="UP001642483"/>
    </source>
</evidence>
<sequence>MLQSQNNKFADVELSALHDELCLDKLELSEVERQKLFSVISSYRDVFSLHSYDIGQTELVEHSIESADSLPIRQHPRRLSEPQKQKKHLVGQPKTLLRRCKKILCCKNCFSG</sequence>
<keyword evidence="2" id="KW-1185">Reference proteome</keyword>
<accession>A0ABP0F4H7</accession>
<organism evidence="1 2">
    <name type="scientific">Clavelina lepadiformis</name>
    <name type="common">Light-bulb sea squirt</name>
    <name type="synonym">Ascidia lepadiformis</name>
    <dbReference type="NCBI Taxonomy" id="159417"/>
    <lineage>
        <taxon>Eukaryota</taxon>
        <taxon>Metazoa</taxon>
        <taxon>Chordata</taxon>
        <taxon>Tunicata</taxon>
        <taxon>Ascidiacea</taxon>
        <taxon>Aplousobranchia</taxon>
        <taxon>Clavelinidae</taxon>
        <taxon>Clavelina</taxon>
    </lineage>
</organism>